<reference evidence="1 2" key="1">
    <citation type="submission" date="2020-03" db="EMBL/GenBank/DDBJ databases">
        <title>The genome sequence of Microvirga sp. c23x22.</title>
        <authorList>
            <person name="Zhang X."/>
        </authorList>
    </citation>
    <scope>NUCLEOTIDE SEQUENCE [LARGE SCALE GENOMIC DNA]</scope>
    <source>
        <strain evidence="2">c23x22</strain>
    </source>
</reference>
<name>A0ABX0V6S8_9HYPH</name>
<dbReference type="EMBL" id="JAATJS010000001">
    <property type="protein sequence ID" value="NIX75448.1"/>
    <property type="molecule type" value="Genomic_DNA"/>
</dbReference>
<evidence type="ECO:0000313" key="2">
    <source>
        <dbReference type="Proteomes" id="UP000707352"/>
    </source>
</evidence>
<proteinExistence type="predicted"/>
<gene>
    <name evidence="1" type="ORF">HB375_02330</name>
</gene>
<accession>A0ABX0V6S8</accession>
<protein>
    <submittedName>
        <fullName evidence="1">Uncharacterized protein</fullName>
    </submittedName>
</protein>
<organism evidence="1 2">
    <name type="scientific">Microvirga terricola</name>
    <dbReference type="NCBI Taxonomy" id="2719797"/>
    <lineage>
        <taxon>Bacteria</taxon>
        <taxon>Pseudomonadati</taxon>
        <taxon>Pseudomonadota</taxon>
        <taxon>Alphaproteobacteria</taxon>
        <taxon>Hyphomicrobiales</taxon>
        <taxon>Methylobacteriaceae</taxon>
        <taxon>Microvirga</taxon>
    </lineage>
</organism>
<evidence type="ECO:0000313" key="1">
    <source>
        <dbReference type="EMBL" id="NIX75448.1"/>
    </source>
</evidence>
<dbReference type="Proteomes" id="UP000707352">
    <property type="component" value="Unassembled WGS sequence"/>
</dbReference>
<comment type="caution">
    <text evidence="1">The sequence shown here is derived from an EMBL/GenBank/DDBJ whole genome shotgun (WGS) entry which is preliminary data.</text>
</comment>
<sequence length="57" mass="6143">MVSSEGAAVLSTGPNTYDRYVSSQNSCQLDQVLEPAWVPTSNTAQCPVGYRCRSPGY</sequence>
<dbReference type="RefSeq" id="WP_167671333.1">
    <property type="nucleotide sequence ID" value="NZ_JAATJS010000001.1"/>
</dbReference>
<keyword evidence="2" id="KW-1185">Reference proteome</keyword>